<evidence type="ECO:0000259" key="2">
    <source>
        <dbReference type="PROSITE" id="PS51194"/>
    </source>
</evidence>
<accession>A0A225LWA7</accession>
<evidence type="ECO:0000313" key="3">
    <source>
        <dbReference type="EMBL" id="OWT53386.1"/>
    </source>
</evidence>
<dbReference type="EMBL" id="NJIH01000023">
    <property type="protein sequence ID" value="OWT53386.1"/>
    <property type="molecule type" value="Genomic_DNA"/>
</dbReference>
<dbReference type="RefSeq" id="WP_088606134.1">
    <property type="nucleotide sequence ID" value="NZ_NJIH01000023.1"/>
</dbReference>
<dbReference type="InterPro" id="IPR000330">
    <property type="entry name" value="SNF2_N"/>
</dbReference>
<dbReference type="AlphaFoldDB" id="A0A225LWA7"/>
<name>A0A225LWA7_9BURK</name>
<dbReference type="PANTHER" id="PTHR10799">
    <property type="entry name" value="SNF2/RAD54 HELICASE FAMILY"/>
    <property type="match status" value="1"/>
</dbReference>
<reference evidence="4" key="1">
    <citation type="submission" date="2017-06" db="EMBL/GenBank/DDBJ databases">
        <title>Herbaspirillum phytohormonus sp. nov., isolated from the root nodule of Robinia pseudoacacia in lead-zinc mine.</title>
        <authorList>
            <person name="Fan M."/>
            <person name="Lin Y."/>
        </authorList>
    </citation>
    <scope>NUCLEOTIDE SEQUENCE [LARGE SCALE GENOMIC DNA]</scope>
    <source>
        <strain evidence="4">SC-089</strain>
    </source>
</reference>
<dbReference type="Gene3D" id="3.40.50.300">
    <property type="entry name" value="P-loop containing nucleotide triphosphate hydrolases"/>
    <property type="match status" value="1"/>
</dbReference>
<sequence>MQSVLVSAPHKALALNPANPAMLCNLLPMARPFPFRGHTLYAVPHTLDVVRLLRNVGVPAPSPILYQYSWPCSFPNGPFAKQQVAAEFLTLHPRAFNLSEMGTGKSITALWAFDYLRSLGLRKRLLVVAPLSTLERTWGDEIFKHLPHLTFAVLHGTAARRRKLLAHPFDVYIVNHDGVEIIAGELAQRPDIDVVAVDEIAVYRNSQTDKYKAAQTVCKPLDRWVWGLTGTPTPTAPTDAWAQIRLVNPSNVPKYFGSFRSLTMYKVAPYRYEAKPTAIETVRLAMQPAIRLTREELPPTTPEYRHIALTTEQKLVYEQIRLKMKAEVDAGTVRAVNMADRLMKLVQVAAGAVYTTDGETVSLDNSGRIQEVLEICEQAEGKIIVFVPFVAALENVRNAIARRYPTELVYGQTSKTDRDQAFWRFQNLPASKSRVLLANPTTMSHGLTLTEANTIVWLAPTTSSDVFDQANHRITRPGQVRRTYIVMLEGTPVERQIYARLQKNQDAQDLLLEVVSVPL</sequence>
<evidence type="ECO:0000259" key="1">
    <source>
        <dbReference type="PROSITE" id="PS51192"/>
    </source>
</evidence>
<dbReference type="Pfam" id="PF00176">
    <property type="entry name" value="SNF2-rel_dom"/>
    <property type="match status" value="1"/>
</dbReference>
<dbReference type="InterPro" id="IPR001650">
    <property type="entry name" value="Helicase_C-like"/>
</dbReference>
<dbReference type="InterPro" id="IPR038718">
    <property type="entry name" value="SNF2-like_sf"/>
</dbReference>
<dbReference type="SUPFAM" id="SSF52540">
    <property type="entry name" value="P-loop containing nucleoside triphosphate hydrolases"/>
    <property type="match status" value="2"/>
</dbReference>
<dbReference type="SMART" id="SM00487">
    <property type="entry name" value="DEXDc"/>
    <property type="match status" value="1"/>
</dbReference>
<dbReference type="OrthoDB" id="9760715at2"/>
<organism evidence="3 4">
    <name type="scientific">Candidimonas nitroreducens</name>
    <dbReference type="NCBI Taxonomy" id="683354"/>
    <lineage>
        <taxon>Bacteria</taxon>
        <taxon>Pseudomonadati</taxon>
        <taxon>Pseudomonadota</taxon>
        <taxon>Betaproteobacteria</taxon>
        <taxon>Burkholderiales</taxon>
        <taxon>Alcaligenaceae</taxon>
        <taxon>Candidimonas</taxon>
    </lineage>
</organism>
<evidence type="ECO:0000313" key="4">
    <source>
        <dbReference type="Proteomes" id="UP000214603"/>
    </source>
</evidence>
<dbReference type="GO" id="GO:0005524">
    <property type="term" value="F:ATP binding"/>
    <property type="evidence" value="ECO:0007669"/>
    <property type="project" value="InterPro"/>
</dbReference>
<keyword evidence="3" id="KW-0378">Hydrolase</keyword>
<gene>
    <name evidence="3" type="ORF">CEY11_24850</name>
</gene>
<dbReference type="InterPro" id="IPR014001">
    <property type="entry name" value="Helicase_ATP-bd"/>
</dbReference>
<proteinExistence type="predicted"/>
<comment type="caution">
    <text evidence="3">The sequence shown here is derived from an EMBL/GenBank/DDBJ whole genome shotgun (WGS) entry which is preliminary data.</text>
</comment>
<feature type="domain" description="Helicase C-terminal" evidence="2">
    <location>
        <begin position="368"/>
        <end position="516"/>
    </location>
</feature>
<dbReference type="Pfam" id="PF00271">
    <property type="entry name" value="Helicase_C"/>
    <property type="match status" value="1"/>
</dbReference>
<dbReference type="GO" id="GO:0004386">
    <property type="term" value="F:helicase activity"/>
    <property type="evidence" value="ECO:0007669"/>
    <property type="project" value="UniProtKB-KW"/>
</dbReference>
<dbReference type="Proteomes" id="UP000214603">
    <property type="component" value="Unassembled WGS sequence"/>
</dbReference>
<dbReference type="PROSITE" id="PS51194">
    <property type="entry name" value="HELICASE_CTER"/>
    <property type="match status" value="1"/>
</dbReference>
<keyword evidence="3" id="KW-0547">Nucleotide-binding</keyword>
<feature type="domain" description="Helicase ATP-binding" evidence="1">
    <location>
        <begin position="86"/>
        <end position="250"/>
    </location>
</feature>
<protein>
    <submittedName>
        <fullName evidence="3">DNA helicase</fullName>
    </submittedName>
</protein>
<keyword evidence="3" id="KW-0347">Helicase</keyword>
<dbReference type="Gene3D" id="3.40.50.10810">
    <property type="entry name" value="Tandem AAA-ATPase domain"/>
    <property type="match status" value="1"/>
</dbReference>
<dbReference type="PROSITE" id="PS51192">
    <property type="entry name" value="HELICASE_ATP_BIND_1"/>
    <property type="match status" value="1"/>
</dbReference>
<keyword evidence="4" id="KW-1185">Reference proteome</keyword>
<dbReference type="InterPro" id="IPR027417">
    <property type="entry name" value="P-loop_NTPase"/>
</dbReference>
<keyword evidence="3" id="KW-0067">ATP-binding</keyword>